<dbReference type="EMBL" id="WEGI01000015">
    <property type="protein sequence ID" value="MQY30743.1"/>
    <property type="molecule type" value="Genomic_DNA"/>
</dbReference>
<keyword evidence="4" id="KW-1185">Reference proteome</keyword>
<gene>
    <name evidence="3" type="ORF">NRB56_63460</name>
</gene>
<dbReference type="NCBIfam" id="NF046112">
    <property type="entry name" value="MSMEG_6209_Nter"/>
    <property type="match status" value="1"/>
</dbReference>
<keyword evidence="2" id="KW-0472">Membrane</keyword>
<dbReference type="AlphaFoldDB" id="A0A7K0DY69"/>
<evidence type="ECO:0000256" key="2">
    <source>
        <dbReference type="SAM" id="Phobius"/>
    </source>
</evidence>
<proteinExistence type="predicted"/>
<keyword evidence="2" id="KW-0812">Transmembrane</keyword>
<organism evidence="3 4">
    <name type="scientific">Nocardia aurantia</name>
    <dbReference type="NCBI Taxonomy" id="2585199"/>
    <lineage>
        <taxon>Bacteria</taxon>
        <taxon>Bacillati</taxon>
        <taxon>Actinomycetota</taxon>
        <taxon>Actinomycetes</taxon>
        <taxon>Mycobacteriales</taxon>
        <taxon>Nocardiaceae</taxon>
        <taxon>Nocardia</taxon>
    </lineage>
</organism>
<protein>
    <submittedName>
        <fullName evidence="3">Uncharacterized protein</fullName>
    </submittedName>
</protein>
<keyword evidence="2" id="KW-1133">Transmembrane helix</keyword>
<feature type="transmembrane region" description="Helical" evidence="2">
    <location>
        <begin position="140"/>
        <end position="161"/>
    </location>
</feature>
<dbReference type="RefSeq" id="WP_319943820.1">
    <property type="nucleotide sequence ID" value="NZ_WEGI01000015.1"/>
</dbReference>
<accession>A0A7K0DY69</accession>
<comment type="caution">
    <text evidence="3">The sequence shown here is derived from an EMBL/GenBank/DDBJ whole genome shotgun (WGS) entry which is preliminary data.</text>
</comment>
<feature type="region of interest" description="Disordered" evidence="1">
    <location>
        <begin position="1"/>
        <end position="20"/>
    </location>
</feature>
<reference evidence="3 4" key="1">
    <citation type="submission" date="2019-10" db="EMBL/GenBank/DDBJ databases">
        <title>Nocardia macrotermitis sp. nov. and Nocardia aurantia sp. nov., isolated from the gut of fungus growing-termite Macrotermes natalensis.</title>
        <authorList>
            <person name="Benndorf R."/>
            <person name="Schwitalla J."/>
            <person name="Martin K."/>
            <person name="De Beer W."/>
            <person name="Kaster A.-K."/>
            <person name="Vollmers J."/>
            <person name="Poulsen M."/>
            <person name="Beemelmanns C."/>
        </authorList>
    </citation>
    <scope>NUCLEOTIDE SEQUENCE [LARGE SCALE GENOMIC DNA]</scope>
    <source>
        <strain evidence="3 4">RB56</strain>
    </source>
</reference>
<dbReference type="Gene3D" id="1.10.8.1060">
    <property type="entry name" value="Corynebacterium glutamicum thioredoxin-dependent arsenate reductase, N-terminal domain"/>
    <property type="match status" value="1"/>
</dbReference>
<dbReference type="SUPFAM" id="SSF53850">
    <property type="entry name" value="Periplasmic binding protein-like II"/>
    <property type="match status" value="1"/>
</dbReference>
<evidence type="ECO:0000313" key="4">
    <source>
        <dbReference type="Proteomes" id="UP000431401"/>
    </source>
</evidence>
<name>A0A7K0DY69_9NOCA</name>
<evidence type="ECO:0000256" key="1">
    <source>
        <dbReference type="SAM" id="MobiDB-lite"/>
    </source>
</evidence>
<sequence>MGVEATGDHGAGAEETGGGSVATVVTAESRTATAVAEKAAREEKAIKDLTGRLVQAYTDTYSAERVESAVAAARRRFDGHTVRDFVPILIERIVRRELDGSPDEPDTEIVAAQPVTYAPAPSPIERLRALVAPPWTARKLAIPLAALIVIVIAVAVGIGGGGGGGGGTTAPAAAAEQVLVHGIVGSEKMGFFDDPRVKDALARNGIRIQADAAGSRQIATSVDLDKYDFAFPSSTPAAERILRQRNITTKYTPFSSPMAIATFAPIVDLLTRAGVVKPGPVPTFDMNRYLDLTQHGTQWDQLPGNTEYPVNKSLLIGTTDPRTSNSAAMYLAVAGYVANDNTIVRGQTAEDFVLGKVARLFTKQGYTENSSEGPFAEYLQGGIGPAPMVWIYEAQFVEAGVQGKLKPDMQLLYPGPTVLSRHTVVPLTPAGDRIGRLLSTDPELQRLASEHGYRTDNSTQFTKTATDHVIPVASDIANVVDPPAYDTLEYLLDGVAKSYN</sequence>
<evidence type="ECO:0000313" key="3">
    <source>
        <dbReference type="EMBL" id="MQY30743.1"/>
    </source>
</evidence>
<dbReference type="Proteomes" id="UP000431401">
    <property type="component" value="Unassembled WGS sequence"/>
</dbReference>